<sequence length="235" mass="26801">MTKETFTYLVANLSEVSALEINGLEETIQQYPYCSLAHTLLAKAYENDDLAKQAKLRKAAAYSLSRNALRRIMNGTFANHSNVSTTAKFDSDFLRKLETILEAREDEDKRKQQEYQQEVLSDKEFLSYSTVAEDMLLNEIAQKQQLQNTIIENFLLKDPGLIRSSKSQLEAMGKQEDLSLNSGKLDKGIVTESYAKILTMQGRKEKAIGVYEKLILKFPEKKAYFASKIQELSEF</sequence>
<protein>
    <recommendedName>
        <fullName evidence="3">Tetratricopeptide repeat-containing protein</fullName>
    </recommendedName>
</protein>
<proteinExistence type="predicted"/>
<evidence type="ECO:0000313" key="1">
    <source>
        <dbReference type="EMBL" id="MBB6004512.1"/>
    </source>
</evidence>
<dbReference type="EMBL" id="JACHKT010000024">
    <property type="protein sequence ID" value="MBB6004512.1"/>
    <property type="molecule type" value="Genomic_DNA"/>
</dbReference>
<keyword evidence="2" id="KW-1185">Reference proteome</keyword>
<evidence type="ECO:0000313" key="2">
    <source>
        <dbReference type="Proteomes" id="UP000524404"/>
    </source>
</evidence>
<gene>
    <name evidence="1" type="ORF">HNP25_003175</name>
</gene>
<dbReference type="RefSeq" id="WP_184135548.1">
    <property type="nucleotide sequence ID" value="NZ_JACHKT010000024.1"/>
</dbReference>
<dbReference type="AlphaFoldDB" id="A0A841ELJ5"/>
<reference evidence="1 2" key="1">
    <citation type="submission" date="2020-08" db="EMBL/GenBank/DDBJ databases">
        <title>Functional genomics of gut bacteria from endangered species of beetles.</title>
        <authorList>
            <person name="Carlos-Shanley C."/>
        </authorList>
    </citation>
    <scope>NUCLEOTIDE SEQUENCE [LARGE SCALE GENOMIC DNA]</scope>
    <source>
        <strain evidence="1 2">S00070</strain>
    </source>
</reference>
<organism evidence="1 2">
    <name type="scientific">Arcicella rosea</name>
    <dbReference type="NCBI Taxonomy" id="502909"/>
    <lineage>
        <taxon>Bacteria</taxon>
        <taxon>Pseudomonadati</taxon>
        <taxon>Bacteroidota</taxon>
        <taxon>Cytophagia</taxon>
        <taxon>Cytophagales</taxon>
        <taxon>Flectobacillaceae</taxon>
        <taxon>Arcicella</taxon>
    </lineage>
</organism>
<evidence type="ECO:0008006" key="3">
    <source>
        <dbReference type="Google" id="ProtNLM"/>
    </source>
</evidence>
<name>A0A841ELJ5_9BACT</name>
<accession>A0A841ELJ5</accession>
<dbReference type="Proteomes" id="UP000524404">
    <property type="component" value="Unassembled WGS sequence"/>
</dbReference>
<comment type="caution">
    <text evidence="1">The sequence shown here is derived from an EMBL/GenBank/DDBJ whole genome shotgun (WGS) entry which is preliminary data.</text>
</comment>